<dbReference type="RefSeq" id="WP_117599773.1">
    <property type="nucleotide sequence ID" value="NZ_BAABYI010000001.1"/>
</dbReference>
<comment type="catalytic activity">
    <reaction evidence="7">
        <text>alpha-D-mannose 1-phosphate + GTP + H(+) = GDP-alpha-D-mannose + diphosphate</text>
        <dbReference type="Rhea" id="RHEA:15229"/>
        <dbReference type="ChEBI" id="CHEBI:15378"/>
        <dbReference type="ChEBI" id="CHEBI:33019"/>
        <dbReference type="ChEBI" id="CHEBI:37565"/>
        <dbReference type="ChEBI" id="CHEBI:57527"/>
        <dbReference type="ChEBI" id="CHEBI:58409"/>
        <dbReference type="EC" id="2.7.7.13"/>
    </reaction>
</comment>
<organism evidence="10 12">
    <name type="scientific">Bacteroides uniformis</name>
    <dbReference type="NCBI Taxonomy" id="820"/>
    <lineage>
        <taxon>Bacteria</taxon>
        <taxon>Pseudomonadati</taxon>
        <taxon>Bacteroidota</taxon>
        <taxon>Bacteroidia</taxon>
        <taxon>Bacteroidales</taxon>
        <taxon>Bacteroidaceae</taxon>
        <taxon>Bacteroides</taxon>
    </lineage>
</organism>
<dbReference type="PANTHER" id="PTHR46390:SF1">
    <property type="entry name" value="MANNOSE-1-PHOSPHATE GUANYLYLTRANSFERASE"/>
    <property type="match status" value="1"/>
</dbReference>
<dbReference type="FunFam" id="3.90.550.10:FF:000046">
    <property type="entry name" value="Mannose-1-phosphate guanylyltransferase (GDP)"/>
    <property type="match status" value="1"/>
</dbReference>
<evidence type="ECO:0000256" key="3">
    <source>
        <dbReference type="ARBA" id="ARBA00022679"/>
    </source>
</evidence>
<evidence type="ECO:0000256" key="4">
    <source>
        <dbReference type="ARBA" id="ARBA00022695"/>
    </source>
</evidence>
<dbReference type="InterPro" id="IPR051161">
    <property type="entry name" value="Mannose-6P_isomerase_type2"/>
</dbReference>
<evidence type="ECO:0000313" key="11">
    <source>
        <dbReference type="Proteomes" id="UP000260759"/>
    </source>
</evidence>
<dbReference type="EC" id="2.7.7.13" evidence="2"/>
<evidence type="ECO:0000313" key="12">
    <source>
        <dbReference type="Proteomes" id="UP000283680"/>
    </source>
</evidence>
<dbReference type="CDD" id="cd02509">
    <property type="entry name" value="GDP-M1P_Guanylyltransferase"/>
    <property type="match status" value="1"/>
</dbReference>
<gene>
    <name evidence="10" type="ORF">DWY92_10380</name>
    <name evidence="9" type="ORF">DXB37_04335</name>
</gene>
<evidence type="ECO:0000256" key="7">
    <source>
        <dbReference type="ARBA" id="ARBA00047343"/>
    </source>
</evidence>
<evidence type="ECO:0000256" key="1">
    <source>
        <dbReference type="ARBA" id="ARBA00006115"/>
    </source>
</evidence>
<dbReference type="Gene3D" id="3.90.550.10">
    <property type="entry name" value="Spore Coat Polysaccharide Biosynthesis Protein SpsA, Chain A"/>
    <property type="match status" value="1"/>
</dbReference>
<sequence>MVTNKDNFCVIMGGGIGSRFWPFSRKTLPKQFLDFFGTGRSLLQQTFDRFKQVIPMENILIVTNDLYADLVKEQLPELKPEQILLEPTRRNTAPCIAWASYHIRALNPDANIVVAPSDHLILKEGEFLAAIEKGLDFVSQSDNLLTLGIKPNRPETGYGYIQIAETAGDNFYKVKTFTEKPELELAKVFVESGEFYWNSGLFMWNVNTIIKANEALLPELTSKLAPGKDVYGTAQEKQFIDENFPACPNVSIDFGIMEKADNVYVSLGDFGWSDLGTWGSLYDLSPKDEAGNVALKCKSLIYNSKDNIVVLPDNKLAVIDGLEGYLIAESDNVLLICKKDEEHTIRKYVNDAQIKLGEKYI</sequence>
<keyword evidence="3 10" id="KW-0808">Transferase</keyword>
<dbReference type="GO" id="GO:0004475">
    <property type="term" value="F:mannose-1-phosphate guanylyltransferase (GTP) activity"/>
    <property type="evidence" value="ECO:0007669"/>
    <property type="project" value="UniProtKB-EC"/>
</dbReference>
<keyword evidence="6" id="KW-0342">GTP-binding</keyword>
<evidence type="ECO:0000256" key="2">
    <source>
        <dbReference type="ARBA" id="ARBA00012387"/>
    </source>
</evidence>
<dbReference type="InterPro" id="IPR049577">
    <property type="entry name" value="GMPP_N"/>
</dbReference>
<keyword evidence="4 10" id="KW-0548">Nucleotidyltransferase</keyword>
<evidence type="ECO:0000313" key="9">
    <source>
        <dbReference type="EMBL" id="RGN95815.1"/>
    </source>
</evidence>
<name>A0A396EYY8_BACUN</name>
<reference evidence="11 12" key="1">
    <citation type="submission" date="2018-08" db="EMBL/GenBank/DDBJ databases">
        <title>A genome reference for cultivated species of the human gut microbiota.</title>
        <authorList>
            <person name="Zou Y."/>
            <person name="Xue W."/>
            <person name="Luo G."/>
        </authorList>
    </citation>
    <scope>NUCLEOTIDE SEQUENCE [LARGE SCALE GENOMIC DNA]</scope>
    <source>
        <strain evidence="10 12">AF28-11</strain>
        <strain evidence="9 11">OM03-4</strain>
    </source>
</reference>
<dbReference type="Proteomes" id="UP000260759">
    <property type="component" value="Unassembled WGS sequence"/>
</dbReference>
<evidence type="ECO:0000256" key="6">
    <source>
        <dbReference type="ARBA" id="ARBA00023134"/>
    </source>
</evidence>
<dbReference type="SUPFAM" id="SSF159283">
    <property type="entry name" value="Guanosine diphospho-D-mannose pyrophosphorylase/mannose-6-phosphate isomerase linker domain"/>
    <property type="match status" value="1"/>
</dbReference>
<dbReference type="GO" id="GO:0009298">
    <property type="term" value="P:GDP-mannose biosynthetic process"/>
    <property type="evidence" value="ECO:0007669"/>
    <property type="project" value="TreeGrafter"/>
</dbReference>
<evidence type="ECO:0000259" key="8">
    <source>
        <dbReference type="Pfam" id="PF00483"/>
    </source>
</evidence>
<dbReference type="SUPFAM" id="SSF53448">
    <property type="entry name" value="Nucleotide-diphospho-sugar transferases"/>
    <property type="match status" value="1"/>
</dbReference>
<feature type="domain" description="Nucleotidyl transferase" evidence="8">
    <location>
        <begin position="10"/>
        <end position="289"/>
    </location>
</feature>
<accession>A0A396EYY8</accession>
<dbReference type="GO" id="GO:0005525">
    <property type="term" value="F:GTP binding"/>
    <property type="evidence" value="ECO:0007669"/>
    <property type="project" value="UniProtKB-KW"/>
</dbReference>
<dbReference type="AlphaFoldDB" id="A0A396EYY8"/>
<evidence type="ECO:0000256" key="5">
    <source>
        <dbReference type="ARBA" id="ARBA00022741"/>
    </source>
</evidence>
<dbReference type="PANTHER" id="PTHR46390">
    <property type="entry name" value="MANNOSE-1-PHOSPHATE GUANYLYLTRANSFERASE"/>
    <property type="match status" value="1"/>
</dbReference>
<dbReference type="EMBL" id="QSVA01000003">
    <property type="protein sequence ID" value="RGN95815.1"/>
    <property type="molecule type" value="Genomic_DNA"/>
</dbReference>
<evidence type="ECO:0000313" key="10">
    <source>
        <dbReference type="EMBL" id="RGQ51560.1"/>
    </source>
</evidence>
<dbReference type="Pfam" id="PF00483">
    <property type="entry name" value="NTP_transferase"/>
    <property type="match status" value="1"/>
</dbReference>
<keyword evidence="5" id="KW-0547">Nucleotide-binding</keyword>
<proteinExistence type="inferred from homology"/>
<dbReference type="Proteomes" id="UP000283680">
    <property type="component" value="Unassembled WGS sequence"/>
</dbReference>
<comment type="caution">
    <text evidence="10">The sequence shown here is derived from an EMBL/GenBank/DDBJ whole genome shotgun (WGS) entry which is preliminary data.</text>
</comment>
<dbReference type="EMBL" id="QRTH01000004">
    <property type="protein sequence ID" value="RGQ51560.1"/>
    <property type="molecule type" value="Genomic_DNA"/>
</dbReference>
<protein>
    <recommendedName>
        <fullName evidence="2">mannose-1-phosphate guanylyltransferase</fullName>
        <ecNumber evidence="2">2.7.7.13</ecNumber>
    </recommendedName>
</protein>
<comment type="similarity">
    <text evidence="1">Belongs to the mannose-6-phosphate isomerase type 2 family.</text>
</comment>
<dbReference type="InterPro" id="IPR029044">
    <property type="entry name" value="Nucleotide-diphossugar_trans"/>
</dbReference>
<dbReference type="InterPro" id="IPR005835">
    <property type="entry name" value="NTP_transferase_dom"/>
</dbReference>